<dbReference type="AlphaFoldDB" id="A0A834SZ47"/>
<reference evidence="1" key="1">
    <citation type="submission" date="2020-09" db="EMBL/GenBank/DDBJ databases">
        <title>Genome-Enabled Discovery of Anthraquinone Biosynthesis in Senna tora.</title>
        <authorList>
            <person name="Kang S.-H."/>
            <person name="Pandey R.P."/>
            <person name="Lee C.-M."/>
            <person name="Sim J.-S."/>
            <person name="Jeong J.-T."/>
            <person name="Choi B.-S."/>
            <person name="Jung M."/>
            <person name="Ginzburg D."/>
            <person name="Zhao K."/>
            <person name="Won S.Y."/>
            <person name="Oh T.-J."/>
            <person name="Yu Y."/>
            <person name="Kim N.-H."/>
            <person name="Lee O.R."/>
            <person name="Lee T.-H."/>
            <person name="Bashyal P."/>
            <person name="Kim T.-S."/>
            <person name="Lee W.-H."/>
            <person name="Kawkins C."/>
            <person name="Kim C.-K."/>
            <person name="Kim J.S."/>
            <person name="Ahn B.O."/>
            <person name="Rhee S.Y."/>
            <person name="Sohng J.K."/>
        </authorList>
    </citation>
    <scope>NUCLEOTIDE SEQUENCE</scope>
    <source>
        <tissue evidence="1">Leaf</tissue>
    </source>
</reference>
<dbReference type="Proteomes" id="UP000634136">
    <property type="component" value="Unassembled WGS sequence"/>
</dbReference>
<organism evidence="1 2">
    <name type="scientific">Senna tora</name>
    <dbReference type="NCBI Taxonomy" id="362788"/>
    <lineage>
        <taxon>Eukaryota</taxon>
        <taxon>Viridiplantae</taxon>
        <taxon>Streptophyta</taxon>
        <taxon>Embryophyta</taxon>
        <taxon>Tracheophyta</taxon>
        <taxon>Spermatophyta</taxon>
        <taxon>Magnoliopsida</taxon>
        <taxon>eudicotyledons</taxon>
        <taxon>Gunneridae</taxon>
        <taxon>Pentapetalae</taxon>
        <taxon>rosids</taxon>
        <taxon>fabids</taxon>
        <taxon>Fabales</taxon>
        <taxon>Fabaceae</taxon>
        <taxon>Caesalpinioideae</taxon>
        <taxon>Cassia clade</taxon>
        <taxon>Senna</taxon>
    </lineage>
</organism>
<comment type="caution">
    <text evidence="1">The sequence shown here is derived from an EMBL/GenBank/DDBJ whole genome shotgun (WGS) entry which is preliminary data.</text>
</comment>
<accession>A0A834SZ47</accession>
<evidence type="ECO:0000313" key="1">
    <source>
        <dbReference type="EMBL" id="KAF7812428.1"/>
    </source>
</evidence>
<dbReference type="EMBL" id="JAAIUW010000010">
    <property type="protein sequence ID" value="KAF7812428.1"/>
    <property type="molecule type" value="Genomic_DNA"/>
</dbReference>
<sequence length="116" mass="12828">MAKGNPENPTQIMQEIAEDHESHLTIKSTRIPKYDVNRSAISHRPHERLEKSPSHSSCTIAVGVHQCSSSFSTLASPVDLVAGSTETKNTNDVDENFFVALTRRLSPRLMKLLSSL</sequence>
<protein>
    <submittedName>
        <fullName evidence="1">Uncharacterized protein</fullName>
    </submittedName>
</protein>
<evidence type="ECO:0000313" key="2">
    <source>
        <dbReference type="Proteomes" id="UP000634136"/>
    </source>
</evidence>
<proteinExistence type="predicted"/>
<keyword evidence="2" id="KW-1185">Reference proteome</keyword>
<name>A0A834SZ47_9FABA</name>
<gene>
    <name evidence="1" type="ORF">G2W53_033404</name>
</gene>